<proteinExistence type="predicted"/>
<dbReference type="AlphaFoldDB" id="A0A3M7QJY0"/>
<name>A0A3M7QJY0_BRAPC</name>
<keyword evidence="2" id="KW-1185">Reference proteome</keyword>
<comment type="caution">
    <text evidence="1">The sequence shown here is derived from an EMBL/GenBank/DDBJ whole genome shotgun (WGS) entry which is preliminary data.</text>
</comment>
<evidence type="ECO:0000313" key="2">
    <source>
        <dbReference type="Proteomes" id="UP000276133"/>
    </source>
</evidence>
<sequence>MALWATVCWAHGFDDSDMEAGEPDVNFDVAGHVRLASKASVAYGTGERSQVQVALHVRAQIFASRKLSLTNVALERSKARVDAHVHVQVALVGERLGAVGVGVDRVVTLVVAGRVRFSLAQRQTQLLVQY</sequence>
<organism evidence="1 2">
    <name type="scientific">Brachionus plicatilis</name>
    <name type="common">Marine rotifer</name>
    <name type="synonym">Brachionus muelleri</name>
    <dbReference type="NCBI Taxonomy" id="10195"/>
    <lineage>
        <taxon>Eukaryota</taxon>
        <taxon>Metazoa</taxon>
        <taxon>Spiralia</taxon>
        <taxon>Gnathifera</taxon>
        <taxon>Rotifera</taxon>
        <taxon>Eurotatoria</taxon>
        <taxon>Monogononta</taxon>
        <taxon>Pseudotrocha</taxon>
        <taxon>Ploima</taxon>
        <taxon>Brachionidae</taxon>
        <taxon>Brachionus</taxon>
    </lineage>
</organism>
<evidence type="ECO:0000313" key="1">
    <source>
        <dbReference type="EMBL" id="RNA11572.1"/>
    </source>
</evidence>
<reference evidence="1 2" key="1">
    <citation type="journal article" date="2018" name="Sci. Rep.">
        <title>Genomic signatures of local adaptation to the degree of environmental predictability in rotifers.</title>
        <authorList>
            <person name="Franch-Gras L."/>
            <person name="Hahn C."/>
            <person name="Garcia-Roger E.M."/>
            <person name="Carmona M.J."/>
            <person name="Serra M."/>
            <person name="Gomez A."/>
        </authorList>
    </citation>
    <scope>NUCLEOTIDE SEQUENCE [LARGE SCALE GENOMIC DNA]</scope>
    <source>
        <strain evidence="1">HYR1</strain>
    </source>
</reference>
<dbReference type="EMBL" id="REGN01005922">
    <property type="protein sequence ID" value="RNA11572.1"/>
    <property type="molecule type" value="Genomic_DNA"/>
</dbReference>
<accession>A0A3M7QJY0</accession>
<protein>
    <submittedName>
        <fullName evidence="1">Uncharacterized protein</fullName>
    </submittedName>
</protein>
<gene>
    <name evidence="1" type="ORF">BpHYR1_029718</name>
</gene>
<dbReference type="Proteomes" id="UP000276133">
    <property type="component" value="Unassembled WGS sequence"/>
</dbReference>